<evidence type="ECO:0000313" key="2">
    <source>
        <dbReference type="Proteomes" id="UP001571476"/>
    </source>
</evidence>
<protein>
    <recommendedName>
        <fullName evidence="3">Lipoprotein</fullName>
    </recommendedName>
</protein>
<comment type="caution">
    <text evidence="1">The sequence shown here is derived from an EMBL/GenBank/DDBJ whole genome shotgun (WGS) entry which is preliminary data.</text>
</comment>
<evidence type="ECO:0008006" key="3">
    <source>
        <dbReference type="Google" id="ProtNLM"/>
    </source>
</evidence>
<dbReference type="RefSeq" id="WP_372564003.1">
    <property type="nucleotide sequence ID" value="NZ_JBGOSP010000011.1"/>
</dbReference>
<name>A0ABV4SMM8_9ACTN</name>
<organism evidence="1 2">
    <name type="scientific">Streptomyces aureus</name>
    <dbReference type="NCBI Taxonomy" id="193461"/>
    <lineage>
        <taxon>Bacteria</taxon>
        <taxon>Bacillati</taxon>
        <taxon>Actinomycetota</taxon>
        <taxon>Actinomycetes</taxon>
        <taxon>Kitasatosporales</taxon>
        <taxon>Streptomycetaceae</taxon>
        <taxon>Streptomyces</taxon>
    </lineage>
</organism>
<keyword evidence="2" id="KW-1185">Reference proteome</keyword>
<sequence length="105" mass="11281">MALCLGLTTGCSFGDSSDPERAAAQQERFCAQFGRWQQDVDTPDADSVAGQMVIDAAKVLDREHLDTGGSHILRDTEAAVVYRMHDSGARVAAYCDRAGFETLVG</sequence>
<reference evidence="1 2" key="1">
    <citation type="submission" date="2024-08" db="EMBL/GenBank/DDBJ databases">
        <title>Genome sequence of Streptomyces aureus CACIA-1.46HGO.</title>
        <authorList>
            <person name="Evangelista-Martinez Z."/>
        </authorList>
    </citation>
    <scope>NUCLEOTIDE SEQUENCE [LARGE SCALE GENOMIC DNA]</scope>
    <source>
        <strain evidence="1 2">CACIA-1.46HGO</strain>
    </source>
</reference>
<proteinExistence type="predicted"/>
<evidence type="ECO:0000313" key="1">
    <source>
        <dbReference type="EMBL" id="MFA3839087.1"/>
    </source>
</evidence>
<dbReference type="Proteomes" id="UP001571476">
    <property type="component" value="Unassembled WGS sequence"/>
</dbReference>
<dbReference type="EMBL" id="JBGOSP010000011">
    <property type="protein sequence ID" value="MFA3839087.1"/>
    <property type="molecule type" value="Genomic_DNA"/>
</dbReference>
<accession>A0ABV4SMM8</accession>
<gene>
    <name evidence="1" type="ORF">ACEG43_23415</name>
</gene>